<keyword evidence="1" id="KW-1015">Disulfide bond</keyword>
<feature type="chain" id="PRO_5035886599" evidence="2">
    <location>
        <begin position="21"/>
        <end position="159"/>
    </location>
</feature>
<evidence type="ECO:0000313" key="5">
    <source>
        <dbReference type="Proteomes" id="UP000838756"/>
    </source>
</evidence>
<dbReference type="GO" id="GO:0006508">
    <property type="term" value="P:proteolysis"/>
    <property type="evidence" value="ECO:0007669"/>
    <property type="project" value="InterPro"/>
</dbReference>
<dbReference type="EMBL" id="CAKXAJ010026116">
    <property type="protein sequence ID" value="CAH2257128.1"/>
    <property type="molecule type" value="Genomic_DNA"/>
</dbReference>
<evidence type="ECO:0000313" key="4">
    <source>
        <dbReference type="EMBL" id="CAH2257128.1"/>
    </source>
</evidence>
<dbReference type="Gene3D" id="2.40.10.10">
    <property type="entry name" value="Trypsin-like serine proteases"/>
    <property type="match status" value="2"/>
</dbReference>
<name>A0A8S4SBJ1_9NEOP</name>
<dbReference type="OrthoDB" id="547031at2759"/>
<dbReference type="InterPro" id="IPR018114">
    <property type="entry name" value="TRYPSIN_HIS"/>
</dbReference>
<dbReference type="InterPro" id="IPR009003">
    <property type="entry name" value="Peptidase_S1_PA"/>
</dbReference>
<dbReference type="InterPro" id="IPR001254">
    <property type="entry name" value="Trypsin_dom"/>
</dbReference>
<keyword evidence="2" id="KW-0732">Signal</keyword>
<dbReference type="PROSITE" id="PS00134">
    <property type="entry name" value="TRYPSIN_HIS"/>
    <property type="match status" value="1"/>
</dbReference>
<dbReference type="InterPro" id="IPR043504">
    <property type="entry name" value="Peptidase_S1_PA_chymotrypsin"/>
</dbReference>
<dbReference type="GO" id="GO:0004252">
    <property type="term" value="F:serine-type endopeptidase activity"/>
    <property type="evidence" value="ECO:0007669"/>
    <property type="project" value="InterPro"/>
</dbReference>
<dbReference type="Proteomes" id="UP000838756">
    <property type="component" value="Unassembled WGS sequence"/>
</dbReference>
<dbReference type="AlphaFoldDB" id="A0A8S4SBJ1"/>
<feature type="signal peptide" evidence="2">
    <location>
        <begin position="1"/>
        <end position="20"/>
    </location>
</feature>
<dbReference type="SUPFAM" id="SSF50494">
    <property type="entry name" value="Trypsin-like serine proteases"/>
    <property type="match status" value="1"/>
</dbReference>
<protein>
    <submittedName>
        <fullName evidence="4">Jg11959 protein</fullName>
    </submittedName>
</protein>
<comment type="caution">
    <text evidence="4">The sequence shown here is derived from an EMBL/GenBank/DDBJ whole genome shotgun (WGS) entry which is preliminary data.</text>
</comment>
<dbReference type="PANTHER" id="PTHR24252">
    <property type="entry name" value="ACROSIN-RELATED"/>
    <property type="match status" value="1"/>
</dbReference>
<keyword evidence="5" id="KW-1185">Reference proteome</keyword>
<evidence type="ECO:0000259" key="3">
    <source>
        <dbReference type="Pfam" id="PF00089"/>
    </source>
</evidence>
<evidence type="ECO:0000256" key="2">
    <source>
        <dbReference type="SAM" id="SignalP"/>
    </source>
</evidence>
<evidence type="ECO:0000256" key="1">
    <source>
        <dbReference type="ARBA" id="ARBA00023157"/>
    </source>
</evidence>
<sequence length="159" mass="18250">MILCKWIWIFLVFCVSHIKTDLWRKVENHPAWKILDAFECGFSASDRIIGGLNAALGQFPWIVRLGYHTPGESELDWMCGGALITDKHVVTAAHCVQNGEDFTLTRLYTGTALGVVSVRETEYDWRANKRVRTIRTPSPRPSYSPMIPYFRLLRNNGHR</sequence>
<proteinExistence type="predicted"/>
<accession>A0A8S4SBJ1</accession>
<reference evidence="4" key="1">
    <citation type="submission" date="2022-03" db="EMBL/GenBank/DDBJ databases">
        <authorList>
            <person name="Lindestad O."/>
        </authorList>
    </citation>
    <scope>NUCLEOTIDE SEQUENCE</scope>
</reference>
<dbReference type="Pfam" id="PF00089">
    <property type="entry name" value="Trypsin"/>
    <property type="match status" value="1"/>
</dbReference>
<organism evidence="4 5">
    <name type="scientific">Pararge aegeria aegeria</name>
    <dbReference type="NCBI Taxonomy" id="348720"/>
    <lineage>
        <taxon>Eukaryota</taxon>
        <taxon>Metazoa</taxon>
        <taxon>Ecdysozoa</taxon>
        <taxon>Arthropoda</taxon>
        <taxon>Hexapoda</taxon>
        <taxon>Insecta</taxon>
        <taxon>Pterygota</taxon>
        <taxon>Neoptera</taxon>
        <taxon>Endopterygota</taxon>
        <taxon>Lepidoptera</taxon>
        <taxon>Glossata</taxon>
        <taxon>Ditrysia</taxon>
        <taxon>Papilionoidea</taxon>
        <taxon>Nymphalidae</taxon>
        <taxon>Satyrinae</taxon>
        <taxon>Satyrini</taxon>
        <taxon>Parargina</taxon>
        <taxon>Pararge</taxon>
    </lineage>
</organism>
<feature type="domain" description="Peptidase S1" evidence="3">
    <location>
        <begin position="48"/>
        <end position="104"/>
    </location>
</feature>
<gene>
    <name evidence="4" type="primary">jg11959</name>
    <name evidence="4" type="ORF">PAEG_LOCUS23112</name>
</gene>
<dbReference type="PANTHER" id="PTHR24252:SF7">
    <property type="entry name" value="HYALIN"/>
    <property type="match status" value="1"/>
</dbReference>